<gene>
    <name evidence="3" type="ORF">UFOVP447_201</name>
</gene>
<proteinExistence type="predicted"/>
<feature type="domain" description="Glycosyl transferase CAP10" evidence="2">
    <location>
        <begin position="47"/>
        <end position="278"/>
    </location>
</feature>
<evidence type="ECO:0000256" key="1">
    <source>
        <dbReference type="ARBA" id="ARBA00022679"/>
    </source>
</evidence>
<keyword evidence="1" id="KW-0808">Transferase</keyword>
<organism evidence="3">
    <name type="scientific">uncultured Caudovirales phage</name>
    <dbReference type="NCBI Taxonomy" id="2100421"/>
    <lineage>
        <taxon>Viruses</taxon>
        <taxon>Duplodnaviria</taxon>
        <taxon>Heunggongvirae</taxon>
        <taxon>Uroviricota</taxon>
        <taxon>Caudoviricetes</taxon>
        <taxon>Peduoviridae</taxon>
        <taxon>Maltschvirus</taxon>
        <taxon>Maltschvirus maltsch</taxon>
    </lineage>
</organism>
<reference evidence="3" key="1">
    <citation type="submission" date="2020-04" db="EMBL/GenBank/DDBJ databases">
        <authorList>
            <person name="Chiriac C."/>
            <person name="Salcher M."/>
            <person name="Ghai R."/>
            <person name="Kavagutti S V."/>
        </authorList>
    </citation>
    <scope>NUCLEOTIDE SEQUENCE</scope>
</reference>
<dbReference type="InterPro" id="IPR051091">
    <property type="entry name" value="O-Glucosyltr/Glycosyltrsf_90"/>
</dbReference>
<sequence>MNFPNFPFNWLMVRKHKGQMEFVGGQNFETRNESTAKLIHTADYLYGFRDFDWVCVNTWDKDMWAEYEGYKVLSYCYTGDDYSRCVPDFVFDNWLQTHVYDYNQTVQQIVAVGKIAPETDLLGWRGAMSHPNRRNLLNFTDKSKYDIEEVRWTQLGPDKPSHCDNFVSLMDAARKWRFIIDVEGQGLSGRVKLHLFGRRVLFMQDRPYKEWWHRDDLFKPWEHYVPIASDLSDLEEKLDLIKSDPILEKEIQENAYLFAINNCMRMHALERWGEVLSGL</sequence>
<dbReference type="InterPro" id="IPR006598">
    <property type="entry name" value="CAP10"/>
</dbReference>
<accession>A0A6J5M9I7</accession>
<protein>
    <submittedName>
        <fullName evidence="3">Lipopolysaccharide-modifying protein</fullName>
    </submittedName>
</protein>
<dbReference type="PANTHER" id="PTHR12203">
    <property type="entry name" value="KDEL LYS-ASP-GLU-LEU CONTAINING - RELATED"/>
    <property type="match status" value="1"/>
</dbReference>
<dbReference type="PANTHER" id="PTHR12203:SF35">
    <property type="entry name" value="PROTEIN O-GLUCOSYLTRANSFERASE 1"/>
    <property type="match status" value="1"/>
</dbReference>
<dbReference type="SMART" id="SM00672">
    <property type="entry name" value="CAP10"/>
    <property type="match status" value="1"/>
</dbReference>
<dbReference type="Pfam" id="PF05686">
    <property type="entry name" value="Glyco_transf_90"/>
    <property type="match status" value="1"/>
</dbReference>
<name>A0A6J5M9I7_9CAUD</name>
<evidence type="ECO:0000259" key="2">
    <source>
        <dbReference type="SMART" id="SM00672"/>
    </source>
</evidence>
<dbReference type="EMBL" id="LR796423">
    <property type="protein sequence ID" value="CAB4143655.1"/>
    <property type="molecule type" value="Genomic_DNA"/>
</dbReference>
<dbReference type="GO" id="GO:0016740">
    <property type="term" value="F:transferase activity"/>
    <property type="evidence" value="ECO:0007669"/>
    <property type="project" value="UniProtKB-KW"/>
</dbReference>
<evidence type="ECO:0000313" key="3">
    <source>
        <dbReference type="EMBL" id="CAB4143655.1"/>
    </source>
</evidence>